<evidence type="ECO:0000313" key="2">
    <source>
        <dbReference type="EMBL" id="KAI2668920.1"/>
    </source>
</evidence>
<sequence length="115" mass="13517">MDEIGGLEENLTDGSEAMSQMTDDGEQWSDIQRDDAQDLYTVDEINAFLDETKGKFGVEIKDYFPDVEKFILSVTHIRKKSNEELTQQKRFRLKKHLTNIRKKRYQLRKTTEGKN</sequence>
<dbReference type="EMBL" id="JACTAM010000001">
    <property type="protein sequence ID" value="KAI2668920.1"/>
    <property type="molecule type" value="Genomic_DNA"/>
</dbReference>
<organism evidence="2 3">
    <name type="scientific">Labeo rohita</name>
    <name type="common">Indian major carp</name>
    <name type="synonym">Cyprinus rohita</name>
    <dbReference type="NCBI Taxonomy" id="84645"/>
    <lineage>
        <taxon>Eukaryota</taxon>
        <taxon>Metazoa</taxon>
        <taxon>Chordata</taxon>
        <taxon>Craniata</taxon>
        <taxon>Vertebrata</taxon>
        <taxon>Euteleostomi</taxon>
        <taxon>Actinopterygii</taxon>
        <taxon>Neopterygii</taxon>
        <taxon>Teleostei</taxon>
        <taxon>Ostariophysi</taxon>
        <taxon>Cypriniformes</taxon>
        <taxon>Cyprinidae</taxon>
        <taxon>Labeoninae</taxon>
        <taxon>Labeonini</taxon>
        <taxon>Labeo</taxon>
    </lineage>
</organism>
<evidence type="ECO:0000313" key="3">
    <source>
        <dbReference type="Proteomes" id="UP000830375"/>
    </source>
</evidence>
<proteinExistence type="predicted"/>
<evidence type="ECO:0000256" key="1">
    <source>
        <dbReference type="SAM" id="MobiDB-lite"/>
    </source>
</evidence>
<name>A0ABQ8N1D7_LABRO</name>
<gene>
    <name evidence="2" type="ORF">H4Q32_028717</name>
</gene>
<protein>
    <submittedName>
        <fullName evidence="2">Anthocyanidin 3-O-glucoside 5-O-glucosyltransferase</fullName>
    </submittedName>
</protein>
<accession>A0ABQ8N1D7</accession>
<reference evidence="2 3" key="1">
    <citation type="submission" date="2022-01" db="EMBL/GenBank/DDBJ databases">
        <title>A high-quality chromosome-level genome assembly of rohu carp, Labeo rohita.</title>
        <authorList>
            <person name="Arick M.A. II"/>
            <person name="Hsu C.-Y."/>
            <person name="Magbanua Z."/>
            <person name="Pechanova O."/>
            <person name="Grover C."/>
            <person name="Miller E."/>
            <person name="Thrash A."/>
            <person name="Ezzel L."/>
            <person name="Alam S."/>
            <person name="Benzie J."/>
            <person name="Hamilton M."/>
            <person name="Karsi A."/>
            <person name="Lawrence M.L."/>
            <person name="Peterson D.G."/>
        </authorList>
    </citation>
    <scope>NUCLEOTIDE SEQUENCE [LARGE SCALE GENOMIC DNA]</scope>
    <source>
        <strain evidence="3">BAU-BD-2019</strain>
        <tissue evidence="2">Blood</tissue>
    </source>
</reference>
<keyword evidence="3" id="KW-1185">Reference proteome</keyword>
<dbReference type="Proteomes" id="UP000830375">
    <property type="component" value="Unassembled WGS sequence"/>
</dbReference>
<feature type="region of interest" description="Disordered" evidence="1">
    <location>
        <begin position="1"/>
        <end position="30"/>
    </location>
</feature>
<comment type="caution">
    <text evidence="2">The sequence shown here is derived from an EMBL/GenBank/DDBJ whole genome shotgun (WGS) entry which is preliminary data.</text>
</comment>